<dbReference type="GO" id="GO:0050660">
    <property type="term" value="F:flavin adenine dinucleotide binding"/>
    <property type="evidence" value="ECO:0007669"/>
    <property type="project" value="InterPro"/>
</dbReference>
<name>A0A0B7ALD0_9EUPU</name>
<dbReference type="EMBL" id="HACG01033931">
    <property type="protein sequence ID" value="CEK80796.1"/>
    <property type="molecule type" value="Transcribed_RNA"/>
</dbReference>
<comment type="cofactor">
    <cofactor evidence="1">
        <name>FAD</name>
        <dbReference type="ChEBI" id="CHEBI:57692"/>
    </cofactor>
</comment>
<evidence type="ECO:0000256" key="3">
    <source>
        <dbReference type="ARBA" id="ARBA00022630"/>
    </source>
</evidence>
<organism evidence="7">
    <name type="scientific">Arion vulgaris</name>
    <dbReference type="NCBI Taxonomy" id="1028688"/>
    <lineage>
        <taxon>Eukaryota</taxon>
        <taxon>Metazoa</taxon>
        <taxon>Spiralia</taxon>
        <taxon>Lophotrochozoa</taxon>
        <taxon>Mollusca</taxon>
        <taxon>Gastropoda</taxon>
        <taxon>Heterobranchia</taxon>
        <taxon>Euthyneura</taxon>
        <taxon>Panpulmonata</taxon>
        <taxon>Eupulmonata</taxon>
        <taxon>Stylommatophora</taxon>
        <taxon>Helicina</taxon>
        <taxon>Arionoidea</taxon>
        <taxon>Arionidae</taxon>
        <taxon>Arion</taxon>
    </lineage>
</organism>
<evidence type="ECO:0000256" key="2">
    <source>
        <dbReference type="ARBA" id="ARBA00007653"/>
    </source>
</evidence>
<dbReference type="InterPro" id="IPR040131">
    <property type="entry name" value="MnmG_N"/>
</dbReference>
<dbReference type="Pfam" id="PF13932">
    <property type="entry name" value="SAM_GIDA_C"/>
    <property type="match status" value="1"/>
</dbReference>
<dbReference type="Gene3D" id="3.50.50.60">
    <property type="entry name" value="FAD/NAD(P)-binding domain"/>
    <property type="match status" value="2"/>
</dbReference>
<sequence>MLHSKVSTSWLPHHVTFLRRVAASISSSSNCCSKHRRKDHYEDGCLLMFKNAGVGSQIVRRYSQNEGLKSSSTYDFDVVVVGGGHAGTEAACAAARMGANTLLVTHKFNTIGEMSCNPSFGGIGKGHLMREIDALDGVCGRICDVSGIQYKVLNKRKGPAVWGLRAQIDRQLYKRNMQAEISSTSNLTVKASAVEDLIMKEGSHPGEAPTCSGVVLDSGEILSSRAVVLTTGTFLRGSINIGLTNRPAGRIGDEPTIALAKTIERAGFTMGRLKTGTPPRLDGRTIDYSRTEIKYGDTCPVPFSFMNDYVWIKPEDQLHCHMTRTTEQVDKIIRDTLHLNRHVQEEISGPRYCPSIESKILRFKGRTHQIWLEPEGLESTVIYPQGMSCTMPEEHQLTMMRSIPGLEKVELIRPGYGVEYDYMDPRQLKPTLETQRITNLFFAGQINGTTGYEEAAAQGIIAGINAACNVQGKTPFTVSRSEGYLGVLIDDLTTHGASEPYRMFTSRAEFRLFLRPDNADVRLTPKGYDIGCVSGERYQKAMTMKKELDDNMMLLTTLKMSNNKWRQALGLENGVQSKLMSGRDVLCNPEIAIEDVAKCIPEFNHLQHASRQLLDRLNIEVKYSLEIGDQIDEMEAVRREEQMLLPDDLDYLSLNIATDAKRRLAEAKPASIGAASRVPGVTPAAIALLMYKVKNMAYAKKITACAQSEV</sequence>
<dbReference type="PANTHER" id="PTHR11806">
    <property type="entry name" value="GLUCOSE INHIBITED DIVISION PROTEIN A"/>
    <property type="match status" value="1"/>
</dbReference>
<dbReference type="InterPro" id="IPR049312">
    <property type="entry name" value="GIDA_C_N"/>
</dbReference>
<dbReference type="InterPro" id="IPR002218">
    <property type="entry name" value="MnmG-rel"/>
</dbReference>
<dbReference type="PRINTS" id="PR00411">
    <property type="entry name" value="PNDRDTASEI"/>
</dbReference>
<dbReference type="Pfam" id="PF21680">
    <property type="entry name" value="GIDA_C_1st"/>
    <property type="match status" value="1"/>
</dbReference>
<dbReference type="HAMAP" id="MF_00129">
    <property type="entry name" value="MnmG_GidA"/>
    <property type="match status" value="1"/>
</dbReference>
<keyword evidence="3" id="KW-0285">Flavoprotein</keyword>
<dbReference type="InterPro" id="IPR047001">
    <property type="entry name" value="MnmG_C_subdom"/>
</dbReference>
<dbReference type="GO" id="GO:0005829">
    <property type="term" value="C:cytosol"/>
    <property type="evidence" value="ECO:0007669"/>
    <property type="project" value="TreeGrafter"/>
</dbReference>
<dbReference type="InterPro" id="IPR044920">
    <property type="entry name" value="MnmG_C_subdom_sf"/>
</dbReference>
<proteinExistence type="inferred from homology"/>
<evidence type="ECO:0000259" key="5">
    <source>
        <dbReference type="SMART" id="SM01228"/>
    </source>
</evidence>
<dbReference type="Gene3D" id="1.10.150.570">
    <property type="entry name" value="GidA associated domain, C-terminal subdomain"/>
    <property type="match status" value="1"/>
</dbReference>
<dbReference type="InterPro" id="IPR020595">
    <property type="entry name" value="MnmG-rel_CS"/>
</dbReference>
<dbReference type="PANTHER" id="PTHR11806:SF0">
    <property type="entry name" value="PROTEIN MTO1 HOMOLOG, MITOCHONDRIAL"/>
    <property type="match status" value="1"/>
</dbReference>
<evidence type="ECO:0000256" key="1">
    <source>
        <dbReference type="ARBA" id="ARBA00001974"/>
    </source>
</evidence>
<dbReference type="InterPro" id="IPR004416">
    <property type="entry name" value="MnmG"/>
</dbReference>
<reference evidence="7" key="1">
    <citation type="submission" date="2014-12" db="EMBL/GenBank/DDBJ databases">
        <title>Insight into the proteome of Arion vulgaris.</title>
        <authorList>
            <person name="Aradska J."/>
            <person name="Bulat T."/>
            <person name="Smidak R."/>
            <person name="Sarate P."/>
            <person name="Gangsoo J."/>
            <person name="Sialana F."/>
            <person name="Bilban M."/>
            <person name="Lubec G."/>
        </authorList>
    </citation>
    <scope>NUCLEOTIDE SEQUENCE</scope>
    <source>
        <tissue evidence="7">Skin</tissue>
    </source>
</reference>
<keyword evidence="4" id="KW-0274">FAD</keyword>
<comment type="similarity">
    <text evidence="2">Belongs to the MnmG family.</text>
</comment>
<evidence type="ECO:0000256" key="4">
    <source>
        <dbReference type="ARBA" id="ARBA00022827"/>
    </source>
</evidence>
<dbReference type="GO" id="GO:0030488">
    <property type="term" value="P:tRNA methylation"/>
    <property type="evidence" value="ECO:0007669"/>
    <property type="project" value="TreeGrafter"/>
</dbReference>
<dbReference type="AlphaFoldDB" id="A0A0B7ALD0"/>
<dbReference type="PROSITE" id="PS01280">
    <property type="entry name" value="GIDA_1"/>
    <property type="match status" value="1"/>
</dbReference>
<gene>
    <name evidence="7" type="primary">ORF122757</name>
    <name evidence="6" type="synonym">ORF122754</name>
</gene>
<dbReference type="EMBL" id="HACG01033930">
    <property type="protein sequence ID" value="CEK80795.1"/>
    <property type="molecule type" value="Transcribed_RNA"/>
</dbReference>
<dbReference type="GO" id="GO:0002098">
    <property type="term" value="P:tRNA wobble uridine modification"/>
    <property type="evidence" value="ECO:0007669"/>
    <property type="project" value="InterPro"/>
</dbReference>
<dbReference type="FunFam" id="3.50.50.60:FF:000082">
    <property type="entry name" value="protein MTO1 homolog, mitochondrial isoform X1"/>
    <property type="match status" value="1"/>
</dbReference>
<evidence type="ECO:0000313" key="7">
    <source>
        <dbReference type="EMBL" id="CEK80796.1"/>
    </source>
</evidence>
<dbReference type="NCBIfam" id="TIGR00136">
    <property type="entry name" value="mnmG_gidA"/>
    <property type="match status" value="1"/>
</dbReference>
<dbReference type="SUPFAM" id="SSF51905">
    <property type="entry name" value="FAD/NAD(P)-binding domain"/>
    <property type="match status" value="1"/>
</dbReference>
<dbReference type="PROSITE" id="PS01281">
    <property type="entry name" value="GIDA_2"/>
    <property type="match status" value="1"/>
</dbReference>
<feature type="domain" description="tRNA uridine 5-carboxymethylaminomethyl modification enzyme C-terminal subdomain" evidence="5">
    <location>
        <begin position="621"/>
        <end position="691"/>
    </location>
</feature>
<dbReference type="InterPro" id="IPR026904">
    <property type="entry name" value="MnmG_C"/>
</dbReference>
<dbReference type="FunFam" id="3.50.50.60:FF:000002">
    <property type="entry name" value="tRNA uridine 5-carboxymethylaminomethyl modification enzyme MnmG"/>
    <property type="match status" value="1"/>
</dbReference>
<accession>A0A0B7ALD0</accession>
<dbReference type="InterPro" id="IPR036188">
    <property type="entry name" value="FAD/NAD-bd_sf"/>
</dbReference>
<protein>
    <recommendedName>
        <fullName evidence="5">tRNA uridine 5-carboxymethylaminomethyl modification enzyme C-terminal subdomain domain-containing protein</fullName>
    </recommendedName>
</protein>
<evidence type="ECO:0000313" key="6">
    <source>
        <dbReference type="EMBL" id="CEK80795.1"/>
    </source>
</evidence>
<dbReference type="SMART" id="SM01228">
    <property type="entry name" value="GIDA_assoc_3"/>
    <property type="match status" value="1"/>
</dbReference>
<dbReference type="Pfam" id="PF01134">
    <property type="entry name" value="GIDA"/>
    <property type="match status" value="1"/>
</dbReference>